<organism evidence="2 3">
    <name type="scientific">Lates japonicus</name>
    <name type="common">Japanese lates</name>
    <dbReference type="NCBI Taxonomy" id="270547"/>
    <lineage>
        <taxon>Eukaryota</taxon>
        <taxon>Metazoa</taxon>
        <taxon>Chordata</taxon>
        <taxon>Craniata</taxon>
        <taxon>Vertebrata</taxon>
        <taxon>Euteleostomi</taxon>
        <taxon>Actinopterygii</taxon>
        <taxon>Neopterygii</taxon>
        <taxon>Teleostei</taxon>
        <taxon>Neoteleostei</taxon>
        <taxon>Acanthomorphata</taxon>
        <taxon>Carangaria</taxon>
        <taxon>Carangaria incertae sedis</taxon>
        <taxon>Centropomidae</taxon>
        <taxon>Lates</taxon>
    </lineage>
</organism>
<feature type="region of interest" description="Disordered" evidence="1">
    <location>
        <begin position="136"/>
        <end position="155"/>
    </location>
</feature>
<keyword evidence="2" id="KW-0675">Receptor</keyword>
<feature type="compositionally biased region" description="Gly residues" evidence="1">
    <location>
        <begin position="82"/>
        <end position="91"/>
    </location>
</feature>
<name>A0AAD3R055_LATJO</name>
<dbReference type="AlphaFoldDB" id="A0AAD3R055"/>
<dbReference type="EMBL" id="BRZM01000009">
    <property type="protein sequence ID" value="GLD50025.1"/>
    <property type="molecule type" value="Genomic_DNA"/>
</dbReference>
<gene>
    <name evidence="2" type="ORF">AKAME5_000347900</name>
</gene>
<feature type="region of interest" description="Disordered" evidence="1">
    <location>
        <begin position="73"/>
        <end position="120"/>
    </location>
</feature>
<protein>
    <submittedName>
        <fullName evidence="2">Nuclear receptor coactivator 3 isoform X1</fullName>
    </submittedName>
</protein>
<evidence type="ECO:0000256" key="1">
    <source>
        <dbReference type="SAM" id="MobiDB-lite"/>
    </source>
</evidence>
<accession>A0AAD3R055</accession>
<keyword evidence="3" id="KW-1185">Reference proteome</keyword>
<reference evidence="2" key="1">
    <citation type="submission" date="2022-08" db="EMBL/GenBank/DDBJ databases">
        <title>Genome sequencing of akame (Lates japonicus).</title>
        <authorList>
            <person name="Hashiguchi Y."/>
            <person name="Takahashi H."/>
        </authorList>
    </citation>
    <scope>NUCLEOTIDE SEQUENCE</scope>
    <source>
        <strain evidence="2">Kochi</strain>
    </source>
</reference>
<evidence type="ECO:0000313" key="2">
    <source>
        <dbReference type="EMBL" id="GLD50025.1"/>
    </source>
</evidence>
<dbReference type="Proteomes" id="UP001279410">
    <property type="component" value="Unassembled WGS sequence"/>
</dbReference>
<feature type="region of interest" description="Disordered" evidence="1">
    <location>
        <begin position="1"/>
        <end position="55"/>
    </location>
</feature>
<sequence>MSPEPRSPKMVATSSRLALVPTRPVGRPDQGRPPTISPAHYNRSLKREAQDPPQAFRMATPQMKKQITAGLQERWPLEPEGGEVGTGGSGWGWPADHRAKQEQHSPGQGEDLPSSTTSSTRMIPKSLWMLSPTEELREDPGAAGGLSTKRLPGSGPAPAPFVTLERARLSQNHLRTYNLESILGDLRSKPDFYPIRLEVRSPGMGPGPRGPFQRAMSMDGKPPGGPGGAGRRPMLIKQENMMGSPDGYPGNMGAWFPRGLPYGVKIKARPVLVLWACRTPGPLMRPGMEYNNGKGIDVGTHVSRFQQCTEPGPCCSNSSSIWDPFMVLDQKPLYGQGYPDPPAMPMQSATGNPMQGQAWGRSHPEQLAVSGMGGMGAWGTSEPT</sequence>
<comment type="caution">
    <text evidence="2">The sequence shown here is derived from an EMBL/GenBank/DDBJ whole genome shotgun (WGS) entry which is preliminary data.</text>
</comment>
<evidence type="ECO:0000313" key="3">
    <source>
        <dbReference type="Proteomes" id="UP001279410"/>
    </source>
</evidence>
<proteinExistence type="predicted"/>